<gene>
    <name evidence="1" type="ORF">GQ607_001005</name>
</gene>
<dbReference type="Proteomes" id="UP000434172">
    <property type="component" value="Unassembled WGS sequence"/>
</dbReference>
<name>A0A8H3ZZ26_9PEZI</name>
<comment type="caution">
    <text evidence="1">The sequence shown here is derived from an EMBL/GenBank/DDBJ whole genome shotgun (WGS) entry which is preliminary data.</text>
</comment>
<reference evidence="1 2" key="1">
    <citation type="submission" date="2019-12" db="EMBL/GenBank/DDBJ databases">
        <title>A genome sequence resource for the geographically widespread anthracnose pathogen Colletotrichum asianum.</title>
        <authorList>
            <person name="Meng Y."/>
        </authorList>
    </citation>
    <scope>NUCLEOTIDE SEQUENCE [LARGE SCALE GENOMIC DNA]</scope>
    <source>
        <strain evidence="1 2">ICMP 18580</strain>
    </source>
</reference>
<organism evidence="1 2">
    <name type="scientific">Colletotrichum asianum</name>
    <dbReference type="NCBI Taxonomy" id="702518"/>
    <lineage>
        <taxon>Eukaryota</taxon>
        <taxon>Fungi</taxon>
        <taxon>Dikarya</taxon>
        <taxon>Ascomycota</taxon>
        <taxon>Pezizomycotina</taxon>
        <taxon>Sordariomycetes</taxon>
        <taxon>Hypocreomycetidae</taxon>
        <taxon>Glomerellales</taxon>
        <taxon>Glomerellaceae</taxon>
        <taxon>Colletotrichum</taxon>
        <taxon>Colletotrichum gloeosporioides species complex</taxon>
    </lineage>
</organism>
<dbReference type="AlphaFoldDB" id="A0A8H3ZZ26"/>
<keyword evidence="2" id="KW-1185">Reference proteome</keyword>
<evidence type="ECO:0000313" key="1">
    <source>
        <dbReference type="EMBL" id="KAF0331885.1"/>
    </source>
</evidence>
<accession>A0A8H3ZZ26</accession>
<proteinExistence type="predicted"/>
<protein>
    <submittedName>
        <fullName evidence="1">Uncharacterized protein</fullName>
    </submittedName>
</protein>
<sequence>MFARSLLQVAALPLPSSALSNQTLKQRKCAAAATQTYPP</sequence>
<evidence type="ECO:0000313" key="2">
    <source>
        <dbReference type="Proteomes" id="UP000434172"/>
    </source>
</evidence>
<dbReference type="EMBL" id="WOWK01000002">
    <property type="protein sequence ID" value="KAF0331885.1"/>
    <property type="molecule type" value="Genomic_DNA"/>
</dbReference>